<sequence length="667" mass="77340">MINNNKSVQSLLNFSLFTLFFTNLWVMLFFEILGFLNSNFKPQIKETFYRPEAVLPEPFEMPLYLLLTFALVGLLVFIFHKNYRSVMSRLNDQSYFWPKIVLFIFLLYSFFSKLGPFPLANDFYPYQPRTDSLIYSVSVLIFLIFLIVIAFELLAFERLFRNKNWFRYVFYPIVLAVIALIIFEPGFPFLAYEYSYFFGPIWDVVQNKTIFTNANSDYGFFSILAFAALHKLKLFHFSHLPVYVWILFVIQYFLIFYLVHKLSKSLTLSLIALFAAITVNYFAYPLHPLEVTQYSAMRRLPALLLLFILYRNRPIESWKFLIAPAFFAFWIIDSGISTYLAIGATLFTLFIAQKINLKTFIKSLLILFSALAAVFLLLSLGLKLLGYQTINYGQLSTSIRQYSSLGLTLIPLAYHDIFWFFLLVYFASVILILTKIKSGTVGQLLLLSANLAFFNAFYYVGRSHPANLLDISVLIIATFFILLALIWKYLPSESARKIVFLILFLLFVVFPVIQRRYTFTELTLEKINNLAAGKIFPRDIEKEIANFFSAEKKLINKYFGGKDVMILSRDDTYLFMVSGKRDLLPVNPQAGIDTISEMQSAIQDVVRICPDKIAVDCTLYRRCPNFSSYTQKDYFTANFILQELEKSCNSKYTPVECTDKLCIAKKG</sequence>
<feature type="transmembrane region" description="Helical" evidence="1">
    <location>
        <begin position="266"/>
        <end position="284"/>
    </location>
</feature>
<feature type="transmembrane region" description="Helical" evidence="1">
    <location>
        <begin position="132"/>
        <end position="156"/>
    </location>
</feature>
<evidence type="ECO:0000313" key="3">
    <source>
        <dbReference type="Proteomes" id="UP000177208"/>
    </source>
</evidence>
<keyword evidence="1" id="KW-0472">Membrane</keyword>
<gene>
    <name evidence="2" type="ORF">A2774_05130</name>
</gene>
<feature type="transmembrane region" description="Helical" evidence="1">
    <location>
        <begin position="498"/>
        <end position="517"/>
    </location>
</feature>
<accession>A0A1F7GDW9</accession>
<feature type="transmembrane region" description="Helical" evidence="1">
    <location>
        <begin position="325"/>
        <end position="352"/>
    </location>
</feature>
<dbReference type="Proteomes" id="UP000177208">
    <property type="component" value="Unassembled WGS sequence"/>
</dbReference>
<keyword evidence="1" id="KW-1133">Transmembrane helix</keyword>
<feature type="transmembrane region" description="Helical" evidence="1">
    <location>
        <begin position="61"/>
        <end position="79"/>
    </location>
</feature>
<name>A0A1F7GDW9_9BACT</name>
<reference evidence="2 3" key="1">
    <citation type="journal article" date="2016" name="Nat. Commun.">
        <title>Thousands of microbial genomes shed light on interconnected biogeochemical processes in an aquifer system.</title>
        <authorList>
            <person name="Anantharaman K."/>
            <person name="Brown C.T."/>
            <person name="Hug L.A."/>
            <person name="Sharon I."/>
            <person name="Castelle C.J."/>
            <person name="Probst A.J."/>
            <person name="Thomas B.C."/>
            <person name="Singh A."/>
            <person name="Wilkins M.J."/>
            <person name="Karaoz U."/>
            <person name="Brodie E.L."/>
            <person name="Williams K.H."/>
            <person name="Hubbard S.S."/>
            <person name="Banfield J.F."/>
        </authorList>
    </citation>
    <scope>NUCLEOTIDE SEQUENCE [LARGE SCALE GENOMIC DNA]</scope>
</reference>
<feature type="transmembrane region" description="Helical" evidence="1">
    <location>
        <begin position="466"/>
        <end position="486"/>
    </location>
</feature>
<feature type="transmembrane region" description="Helical" evidence="1">
    <location>
        <begin position="417"/>
        <end position="434"/>
    </location>
</feature>
<feature type="transmembrane region" description="Helical" evidence="1">
    <location>
        <begin position="242"/>
        <end position="260"/>
    </location>
</feature>
<feature type="transmembrane region" description="Helical" evidence="1">
    <location>
        <begin position="100"/>
        <end position="120"/>
    </location>
</feature>
<feature type="transmembrane region" description="Helical" evidence="1">
    <location>
        <begin position="168"/>
        <end position="190"/>
    </location>
</feature>
<feature type="transmembrane region" description="Helical" evidence="1">
    <location>
        <begin position="364"/>
        <end position="385"/>
    </location>
</feature>
<organism evidence="2 3">
    <name type="scientific">Candidatus Roizmanbacteria bacterium RIFCSPHIGHO2_01_FULL_39_12c</name>
    <dbReference type="NCBI Taxonomy" id="1802031"/>
    <lineage>
        <taxon>Bacteria</taxon>
        <taxon>Candidatus Roizmaniibacteriota</taxon>
    </lineage>
</organism>
<comment type="caution">
    <text evidence="2">The sequence shown here is derived from an EMBL/GenBank/DDBJ whole genome shotgun (WGS) entry which is preliminary data.</text>
</comment>
<evidence type="ECO:0000313" key="2">
    <source>
        <dbReference type="EMBL" id="OGK17077.1"/>
    </source>
</evidence>
<evidence type="ECO:0000256" key="1">
    <source>
        <dbReference type="SAM" id="Phobius"/>
    </source>
</evidence>
<feature type="transmembrane region" description="Helical" evidence="1">
    <location>
        <begin position="12"/>
        <end position="36"/>
    </location>
</feature>
<feature type="transmembrane region" description="Helical" evidence="1">
    <location>
        <begin position="441"/>
        <end position="460"/>
    </location>
</feature>
<dbReference type="AlphaFoldDB" id="A0A1F7GDW9"/>
<keyword evidence="1" id="KW-0812">Transmembrane</keyword>
<dbReference type="EMBL" id="MFZG01000013">
    <property type="protein sequence ID" value="OGK17077.1"/>
    <property type="molecule type" value="Genomic_DNA"/>
</dbReference>
<proteinExistence type="predicted"/>
<protein>
    <submittedName>
        <fullName evidence="2">Uncharacterized protein</fullName>
    </submittedName>
</protein>